<dbReference type="GO" id="GO:0016787">
    <property type="term" value="F:hydrolase activity"/>
    <property type="evidence" value="ECO:0007669"/>
    <property type="project" value="UniProtKB-KW"/>
</dbReference>
<keyword evidence="6" id="KW-0378">Hydrolase</keyword>
<evidence type="ECO:0000313" key="6">
    <source>
        <dbReference type="EMBL" id="VTR50123.1"/>
    </source>
</evidence>
<dbReference type="PANTHER" id="PTHR13710">
    <property type="entry name" value="DNA HELICASE RECQ FAMILY MEMBER"/>
    <property type="match status" value="1"/>
</dbReference>
<evidence type="ECO:0000256" key="5">
    <source>
        <dbReference type="ARBA" id="ARBA00034808"/>
    </source>
</evidence>
<dbReference type="GO" id="GO:0006310">
    <property type="term" value="P:DNA recombination"/>
    <property type="evidence" value="ECO:0007669"/>
    <property type="project" value="TreeGrafter"/>
</dbReference>
<comment type="catalytic activity">
    <reaction evidence="4">
        <text>Couples ATP hydrolysis with the unwinding of duplex DNA by translocating in the 3'-5' direction.</text>
        <dbReference type="EC" id="5.6.2.4"/>
    </reaction>
</comment>
<proteinExistence type="inferred from homology"/>
<dbReference type="InterPro" id="IPR027417">
    <property type="entry name" value="P-loop_NTPase"/>
</dbReference>
<organism evidence="6">
    <name type="scientific">Serratia fonticola</name>
    <dbReference type="NCBI Taxonomy" id="47917"/>
    <lineage>
        <taxon>Bacteria</taxon>
        <taxon>Pseudomonadati</taxon>
        <taxon>Pseudomonadota</taxon>
        <taxon>Gammaproteobacteria</taxon>
        <taxon>Enterobacterales</taxon>
        <taxon>Yersiniaceae</taxon>
        <taxon>Serratia</taxon>
    </lineage>
</organism>
<dbReference type="GO" id="GO:0003677">
    <property type="term" value="F:DNA binding"/>
    <property type="evidence" value="ECO:0007669"/>
    <property type="project" value="UniProtKB-KW"/>
</dbReference>
<dbReference type="GO" id="GO:0043590">
    <property type="term" value="C:bacterial nucleoid"/>
    <property type="evidence" value="ECO:0007669"/>
    <property type="project" value="TreeGrafter"/>
</dbReference>
<dbReference type="GO" id="GO:0009378">
    <property type="term" value="F:four-way junction helicase activity"/>
    <property type="evidence" value="ECO:0007669"/>
    <property type="project" value="TreeGrafter"/>
</dbReference>
<dbReference type="GO" id="GO:0005737">
    <property type="term" value="C:cytoplasm"/>
    <property type="evidence" value="ECO:0007669"/>
    <property type="project" value="TreeGrafter"/>
</dbReference>
<evidence type="ECO:0000256" key="4">
    <source>
        <dbReference type="ARBA" id="ARBA00034617"/>
    </source>
</evidence>
<keyword evidence="6" id="KW-0547">Nucleotide-binding</keyword>
<evidence type="ECO:0000256" key="3">
    <source>
        <dbReference type="ARBA" id="ARBA00023235"/>
    </source>
</evidence>
<dbReference type="PANTHER" id="PTHR13710:SF105">
    <property type="entry name" value="ATP-DEPENDENT DNA HELICASE Q1"/>
    <property type="match status" value="1"/>
</dbReference>
<gene>
    <name evidence="6" type="primary">recQ_2</name>
    <name evidence="6" type="ORF">NCTC12965_05932</name>
</gene>
<sequence>MGVSAACYNSTQTREQQLEVMAGCRSGQIKMLYIAPERLMMDSFLELLDHCPPVMLAVDEAHCISQWGHDFRPEYRALGPVEATFPTMPVVALTGHR</sequence>
<dbReference type="SUPFAM" id="SSF52540">
    <property type="entry name" value="P-loop containing nucleoside triphosphate hydrolases"/>
    <property type="match status" value="1"/>
</dbReference>
<name>A0A4U9VU50_SERFO</name>
<accession>A0A4U9VU50</accession>
<keyword evidence="6" id="KW-0347">Helicase</keyword>
<dbReference type="GO" id="GO:0006281">
    <property type="term" value="P:DNA repair"/>
    <property type="evidence" value="ECO:0007669"/>
    <property type="project" value="TreeGrafter"/>
</dbReference>
<keyword evidence="6" id="KW-0067">ATP-binding</keyword>
<evidence type="ECO:0000256" key="2">
    <source>
        <dbReference type="ARBA" id="ARBA00023125"/>
    </source>
</evidence>
<reference evidence="6" key="1">
    <citation type="submission" date="2019-05" db="EMBL/GenBank/DDBJ databases">
        <authorList>
            <consortium name="Pathogen Informatics"/>
        </authorList>
    </citation>
    <scope>NUCLEOTIDE SEQUENCE [LARGE SCALE GENOMIC DNA]</scope>
    <source>
        <strain evidence="6">NCTC12965</strain>
    </source>
</reference>
<protein>
    <recommendedName>
        <fullName evidence="5">DNA 3'-5' helicase</fullName>
        <ecNumber evidence="5">5.6.2.4</ecNumber>
    </recommendedName>
</protein>
<dbReference type="EC" id="5.6.2.4" evidence="5"/>
<keyword evidence="2" id="KW-0238">DNA-binding</keyword>
<evidence type="ECO:0000256" key="1">
    <source>
        <dbReference type="ARBA" id="ARBA00005446"/>
    </source>
</evidence>
<dbReference type="EMBL" id="CABEEZ010000121">
    <property type="protein sequence ID" value="VTR50123.1"/>
    <property type="molecule type" value="Genomic_DNA"/>
</dbReference>
<dbReference type="GO" id="GO:0030894">
    <property type="term" value="C:replisome"/>
    <property type="evidence" value="ECO:0007669"/>
    <property type="project" value="TreeGrafter"/>
</dbReference>
<dbReference type="GO" id="GO:0043138">
    <property type="term" value="F:3'-5' DNA helicase activity"/>
    <property type="evidence" value="ECO:0007669"/>
    <property type="project" value="UniProtKB-EC"/>
</dbReference>
<comment type="similarity">
    <text evidence="1">Belongs to the helicase family. RecQ subfamily.</text>
</comment>
<dbReference type="Gene3D" id="3.40.50.300">
    <property type="entry name" value="P-loop containing nucleotide triphosphate hydrolases"/>
    <property type="match status" value="1"/>
</dbReference>
<dbReference type="AlphaFoldDB" id="A0A4U9VU50"/>
<keyword evidence="3" id="KW-0413">Isomerase</keyword>